<dbReference type="SUPFAM" id="SSF53927">
    <property type="entry name" value="Cytidine deaminase-like"/>
    <property type="match status" value="1"/>
</dbReference>
<dbReference type="InterPro" id="IPR016193">
    <property type="entry name" value="Cytidine_deaminase-like"/>
</dbReference>
<dbReference type="PANTHER" id="PTHR11086">
    <property type="entry name" value="DEOXYCYTIDYLATE DEAMINASE-RELATED"/>
    <property type="match status" value="1"/>
</dbReference>
<dbReference type="Gene3D" id="3.40.140.10">
    <property type="entry name" value="Cytidine Deaminase, domain 2"/>
    <property type="match status" value="1"/>
</dbReference>
<feature type="domain" description="CMP/dCMP-type deaminase" evidence="6">
    <location>
        <begin position="7"/>
        <end position="137"/>
    </location>
</feature>
<accession>A0A6C0J9J4</accession>
<organism evidence="7">
    <name type="scientific">viral metagenome</name>
    <dbReference type="NCBI Taxonomy" id="1070528"/>
    <lineage>
        <taxon>unclassified sequences</taxon>
        <taxon>metagenomes</taxon>
        <taxon>organismal metagenomes</taxon>
    </lineage>
</organism>
<dbReference type="InterPro" id="IPR016192">
    <property type="entry name" value="APOBEC/CMP_deaminase_Zn-bd"/>
</dbReference>
<dbReference type="EMBL" id="MN740358">
    <property type="protein sequence ID" value="QHU02455.1"/>
    <property type="molecule type" value="Genomic_DNA"/>
</dbReference>
<evidence type="ECO:0000256" key="2">
    <source>
        <dbReference type="ARBA" id="ARBA00006576"/>
    </source>
</evidence>
<reference evidence="7" key="1">
    <citation type="journal article" date="2020" name="Nature">
        <title>Giant virus diversity and host interactions through global metagenomics.</title>
        <authorList>
            <person name="Schulz F."/>
            <person name="Roux S."/>
            <person name="Paez-Espino D."/>
            <person name="Jungbluth S."/>
            <person name="Walsh D.A."/>
            <person name="Denef V.J."/>
            <person name="McMahon K.D."/>
            <person name="Konstantinidis K.T."/>
            <person name="Eloe-Fadrosh E.A."/>
            <person name="Kyrpides N.C."/>
            <person name="Woyke T."/>
        </authorList>
    </citation>
    <scope>NUCLEOTIDE SEQUENCE</scope>
    <source>
        <strain evidence="7">GVMAG-M-3300025880-75</strain>
    </source>
</reference>
<dbReference type="AlphaFoldDB" id="A0A6C0J9J4"/>
<proteinExistence type="inferred from homology"/>
<evidence type="ECO:0000256" key="1">
    <source>
        <dbReference type="ARBA" id="ARBA00001947"/>
    </source>
</evidence>
<evidence type="ECO:0000256" key="5">
    <source>
        <dbReference type="ARBA" id="ARBA00022833"/>
    </source>
</evidence>
<evidence type="ECO:0000256" key="3">
    <source>
        <dbReference type="ARBA" id="ARBA00022723"/>
    </source>
</evidence>
<keyword evidence="4" id="KW-0378">Hydrolase</keyword>
<name>A0A6C0J9J4_9ZZZZ</name>
<dbReference type="GO" id="GO:0005737">
    <property type="term" value="C:cytoplasm"/>
    <property type="evidence" value="ECO:0007669"/>
    <property type="project" value="TreeGrafter"/>
</dbReference>
<dbReference type="PROSITE" id="PS00903">
    <property type="entry name" value="CYT_DCMP_DEAMINASES_1"/>
    <property type="match status" value="1"/>
</dbReference>
<dbReference type="GO" id="GO:0004132">
    <property type="term" value="F:dCMP deaminase activity"/>
    <property type="evidence" value="ECO:0007669"/>
    <property type="project" value="InterPro"/>
</dbReference>
<keyword evidence="3" id="KW-0479">Metal-binding</keyword>
<dbReference type="GO" id="GO:0006220">
    <property type="term" value="P:pyrimidine nucleotide metabolic process"/>
    <property type="evidence" value="ECO:0007669"/>
    <property type="project" value="InterPro"/>
</dbReference>
<dbReference type="InterPro" id="IPR015517">
    <property type="entry name" value="dCMP_deaminase-rel"/>
</dbReference>
<evidence type="ECO:0000256" key="4">
    <source>
        <dbReference type="ARBA" id="ARBA00022801"/>
    </source>
</evidence>
<dbReference type="Pfam" id="PF00383">
    <property type="entry name" value="dCMP_cyt_deam_1"/>
    <property type="match status" value="1"/>
</dbReference>
<dbReference type="PIRSF" id="PIRSF006019">
    <property type="entry name" value="dCMP_deaminase"/>
    <property type="match status" value="1"/>
</dbReference>
<dbReference type="GO" id="GO:0008270">
    <property type="term" value="F:zinc ion binding"/>
    <property type="evidence" value="ECO:0007669"/>
    <property type="project" value="InterPro"/>
</dbReference>
<keyword evidence="5" id="KW-0862">Zinc</keyword>
<dbReference type="InterPro" id="IPR002125">
    <property type="entry name" value="CMP_dCMP_dom"/>
</dbReference>
<protein>
    <recommendedName>
        <fullName evidence="6">CMP/dCMP-type deaminase domain-containing protein</fullName>
    </recommendedName>
</protein>
<comment type="similarity">
    <text evidence="2">Belongs to the cytidine and deoxycytidylate deaminase family.</text>
</comment>
<dbReference type="PANTHER" id="PTHR11086:SF18">
    <property type="entry name" value="DEOXYCYTIDYLATE DEAMINASE"/>
    <property type="match status" value="1"/>
</dbReference>
<evidence type="ECO:0000313" key="7">
    <source>
        <dbReference type="EMBL" id="QHU02455.1"/>
    </source>
</evidence>
<dbReference type="InterPro" id="IPR035105">
    <property type="entry name" value="Deoxycytidylate_deaminase_dom"/>
</dbReference>
<sequence length="137" mass="15647">MENARPDWKTYFKEIVEVTSKRSACERMKVGCLLVKDNRIISQGYNGFLPGCPHKSIVRDNHEQATIHAEQNAICDCAKRGVSSSGCDAYITHYPCIICTRLLLASGIEHIYYINDYKNDNLVEYFANQKKVLIEKI</sequence>
<comment type="cofactor">
    <cofactor evidence="1">
        <name>Zn(2+)</name>
        <dbReference type="ChEBI" id="CHEBI:29105"/>
    </cofactor>
</comment>
<dbReference type="InterPro" id="IPR016473">
    <property type="entry name" value="dCMP_deaminase"/>
</dbReference>
<dbReference type="CDD" id="cd01286">
    <property type="entry name" value="deoxycytidylate_deaminase"/>
    <property type="match status" value="1"/>
</dbReference>
<dbReference type="PROSITE" id="PS51747">
    <property type="entry name" value="CYT_DCMP_DEAMINASES_2"/>
    <property type="match status" value="1"/>
</dbReference>
<evidence type="ECO:0000259" key="6">
    <source>
        <dbReference type="PROSITE" id="PS51747"/>
    </source>
</evidence>